<reference evidence="3" key="1">
    <citation type="submission" date="2014-09" db="EMBL/GenBank/DDBJ databases">
        <authorList>
            <person name="Magalhaes I.L.F."/>
            <person name="Oliveira U."/>
            <person name="Santos F.R."/>
            <person name="Vidigal T.H.D.A."/>
            <person name="Brescovit A.D."/>
            <person name="Santos A.J."/>
        </authorList>
    </citation>
    <scope>NUCLEOTIDE SEQUENCE</scope>
</reference>
<sequence length="373" mass="43130">MGTFIFPMFHKRICSLFRKLNRALLTPHCTSSSLPKQWKEFDEKDVKNHVANIFLCTQKEADTFVDSVKQEFAKDRCGRIEILRALRKKGFNVNNVINCKAVMKQSLESVRGRIKLSSEIFQDDTPASIMTVLRLSDRDLEEVKKLIATSDRKIEECSELFKCSKIETCQLFIKYPFLLRSKMSTVRSKMELLKANNIPVDELVKDLWVLTYTKSRLEERLGEIHPMNIYPIKPWMLRCLPEVLLRTFSNRQESKAALAPHPNVVAYLSNRLGVTENEIAVFAKKHPPVMRVHVAKMKEIIDYLLSEGYPAAKIVQTPRILCHSLETIQGRLNELKARNYMPKTISVLCKSKRAFEDFVKRVDSYKEQDRGSG</sequence>
<dbReference type="GO" id="GO:0006393">
    <property type="term" value="P:termination of mitochondrial transcription"/>
    <property type="evidence" value="ECO:0007669"/>
    <property type="project" value="TreeGrafter"/>
</dbReference>
<evidence type="ECO:0000313" key="3">
    <source>
        <dbReference type="EMBL" id="JAG51714.1"/>
    </source>
</evidence>
<evidence type="ECO:0000256" key="1">
    <source>
        <dbReference type="ARBA" id="ARBA00007692"/>
    </source>
</evidence>
<protein>
    <recommendedName>
        <fullName evidence="4">Transcription termination factor, mitochondrial</fullName>
    </recommendedName>
</protein>
<dbReference type="InterPro" id="IPR003690">
    <property type="entry name" value="MTERF"/>
</dbReference>
<organism evidence="3">
    <name type="scientific">Lygus hesperus</name>
    <name type="common">Western plant bug</name>
    <dbReference type="NCBI Taxonomy" id="30085"/>
    <lineage>
        <taxon>Eukaryota</taxon>
        <taxon>Metazoa</taxon>
        <taxon>Ecdysozoa</taxon>
        <taxon>Arthropoda</taxon>
        <taxon>Hexapoda</taxon>
        <taxon>Insecta</taxon>
        <taxon>Pterygota</taxon>
        <taxon>Neoptera</taxon>
        <taxon>Paraneoptera</taxon>
        <taxon>Hemiptera</taxon>
        <taxon>Heteroptera</taxon>
        <taxon>Panheteroptera</taxon>
        <taxon>Cimicomorpha</taxon>
        <taxon>Miridae</taxon>
        <taxon>Mirini</taxon>
        <taxon>Lygus</taxon>
    </lineage>
</organism>
<name>A0A0K8SF31_LYGHE</name>
<dbReference type="PANTHER" id="PTHR15437">
    <property type="entry name" value="TRANSCRIPTION TERMINATION FACTOR, MITOCHONDRIAL"/>
    <property type="match status" value="1"/>
</dbReference>
<dbReference type="GO" id="GO:0005759">
    <property type="term" value="C:mitochondrial matrix"/>
    <property type="evidence" value="ECO:0007669"/>
    <property type="project" value="TreeGrafter"/>
</dbReference>
<comment type="similarity">
    <text evidence="1">Belongs to the mTERF family.</text>
</comment>
<dbReference type="Gene3D" id="1.25.70.10">
    <property type="entry name" value="Transcription termination factor 3, mitochondrial"/>
    <property type="match status" value="2"/>
</dbReference>
<dbReference type="PANTHER" id="PTHR15437:SF6">
    <property type="entry name" value="TRANSCRIPTION TERMINATION FACTOR, MITOCHONDRIAL"/>
    <property type="match status" value="1"/>
</dbReference>
<keyword evidence="2" id="KW-0809">Transit peptide</keyword>
<accession>A0A0K8SF31</accession>
<evidence type="ECO:0000256" key="2">
    <source>
        <dbReference type="ARBA" id="ARBA00022946"/>
    </source>
</evidence>
<proteinExistence type="inferred from homology"/>
<dbReference type="EMBL" id="GBRD01014112">
    <property type="protein sequence ID" value="JAG51714.1"/>
    <property type="molecule type" value="Transcribed_RNA"/>
</dbReference>
<evidence type="ECO:0008006" key="4">
    <source>
        <dbReference type="Google" id="ProtNLM"/>
    </source>
</evidence>
<dbReference type="AlphaFoldDB" id="A0A0K8SF31"/>
<dbReference type="Pfam" id="PF02536">
    <property type="entry name" value="mTERF"/>
    <property type="match status" value="2"/>
</dbReference>
<dbReference type="SMART" id="SM00733">
    <property type="entry name" value="Mterf"/>
    <property type="match status" value="3"/>
</dbReference>
<dbReference type="InterPro" id="IPR038538">
    <property type="entry name" value="MTERF_sf"/>
</dbReference>
<dbReference type="GO" id="GO:0003676">
    <property type="term" value="F:nucleic acid binding"/>
    <property type="evidence" value="ECO:0007669"/>
    <property type="project" value="InterPro"/>
</dbReference>